<dbReference type="InterPro" id="IPR005025">
    <property type="entry name" value="FMN_Rdtase-like_dom"/>
</dbReference>
<accession>A0A367ZTB0</accession>
<dbReference type="Gene3D" id="3.40.50.360">
    <property type="match status" value="1"/>
</dbReference>
<keyword evidence="2" id="KW-0288">FMN</keyword>
<sequence length="184" mass="20454">MNIVVFNGSPRKNGGCAALIQALVAGAQKKGHTAKVFHLIDQRVEPCLACYACMGRKVEFCVHDDDFTPMARDLLAADTVVFASPVYMGQITGLLKTFFDRWITFAEPDFSIRHVKGKRFVTIVTSGAPADRFKEVTDYLKYWLGEFFKMRHAGSLMAGDLHDPGDVQKRPDLLREAEALGQAL</sequence>
<dbReference type="Pfam" id="PF03358">
    <property type="entry name" value="FMN_red"/>
    <property type="match status" value="1"/>
</dbReference>
<evidence type="ECO:0000313" key="5">
    <source>
        <dbReference type="Proteomes" id="UP000252355"/>
    </source>
</evidence>
<gene>
    <name evidence="4" type="ORF">OZSIB_2252</name>
</gene>
<protein>
    <submittedName>
        <fullName evidence="4">Iron-sulfur flavoprotein</fullName>
    </submittedName>
</protein>
<dbReference type="Proteomes" id="UP000252355">
    <property type="component" value="Unassembled WGS sequence"/>
</dbReference>
<dbReference type="EMBL" id="QOQW01000002">
    <property type="protein sequence ID" value="RCK81383.1"/>
    <property type="molecule type" value="Genomic_DNA"/>
</dbReference>
<dbReference type="SUPFAM" id="SSF52218">
    <property type="entry name" value="Flavoproteins"/>
    <property type="match status" value="1"/>
</dbReference>
<dbReference type="GO" id="GO:0016491">
    <property type="term" value="F:oxidoreductase activity"/>
    <property type="evidence" value="ECO:0007669"/>
    <property type="project" value="InterPro"/>
</dbReference>
<name>A0A367ZTB0_9BACT</name>
<dbReference type="PANTHER" id="PTHR43278:SF2">
    <property type="entry name" value="IRON-SULFUR FLAVOPROTEIN"/>
    <property type="match status" value="1"/>
</dbReference>
<reference evidence="4 5" key="1">
    <citation type="submission" date="2018-05" db="EMBL/GenBank/DDBJ databases">
        <title>A metagenomic window into the 2 km-deep terrestrial subsurface aquifer revealed taxonomically and functionally diverse microbial community comprising novel uncultured bacterial lineages.</title>
        <authorList>
            <person name="Kadnikov V.V."/>
            <person name="Mardanov A.V."/>
            <person name="Beletsky A.V."/>
            <person name="Banks D."/>
            <person name="Pimenov N.V."/>
            <person name="Frank Y.A."/>
            <person name="Karnachuk O.V."/>
            <person name="Ravin N.V."/>
        </authorList>
    </citation>
    <scope>NUCLEOTIDE SEQUENCE [LARGE SCALE GENOMIC DNA]</scope>
    <source>
        <strain evidence="4">BY5</strain>
    </source>
</reference>
<evidence type="ECO:0000256" key="2">
    <source>
        <dbReference type="ARBA" id="ARBA00022643"/>
    </source>
</evidence>
<keyword evidence="1" id="KW-0285">Flavoprotein</keyword>
<comment type="caution">
    <text evidence="4">The sequence shown here is derived from an EMBL/GenBank/DDBJ whole genome shotgun (WGS) entry which is preliminary data.</text>
</comment>
<evidence type="ECO:0000313" key="4">
    <source>
        <dbReference type="EMBL" id="RCK81383.1"/>
    </source>
</evidence>
<proteinExistence type="predicted"/>
<dbReference type="PANTHER" id="PTHR43278">
    <property type="entry name" value="NAD(P)H-DEPENDENT FMN-CONTAINING OXIDOREDUCTASE YWQN-RELATED"/>
    <property type="match status" value="1"/>
</dbReference>
<feature type="domain" description="NADPH-dependent FMN reductase-like" evidence="3">
    <location>
        <begin position="1"/>
        <end position="153"/>
    </location>
</feature>
<dbReference type="AlphaFoldDB" id="A0A367ZTB0"/>
<dbReference type="InterPro" id="IPR051796">
    <property type="entry name" value="ISF_SsuE-like"/>
</dbReference>
<evidence type="ECO:0000256" key="1">
    <source>
        <dbReference type="ARBA" id="ARBA00022630"/>
    </source>
</evidence>
<dbReference type="InterPro" id="IPR029039">
    <property type="entry name" value="Flavoprotein-like_sf"/>
</dbReference>
<evidence type="ECO:0000259" key="3">
    <source>
        <dbReference type="Pfam" id="PF03358"/>
    </source>
</evidence>
<organism evidence="4 5">
    <name type="scientific">Candidatus Ozemobacter sibiricus</name>
    <dbReference type="NCBI Taxonomy" id="2268124"/>
    <lineage>
        <taxon>Bacteria</taxon>
        <taxon>Candidatus Ozemobacteria</taxon>
        <taxon>Candidatus Ozemobacterales</taxon>
        <taxon>Candidatus Ozemobacteraceae</taxon>
        <taxon>Candidatus Ozemobacter</taxon>
    </lineage>
</organism>